<dbReference type="PROSITE" id="PS00893">
    <property type="entry name" value="NUDIX_BOX"/>
    <property type="match status" value="1"/>
</dbReference>
<comment type="caution">
    <text evidence="4">The sequence shown here is derived from an EMBL/GenBank/DDBJ whole genome shotgun (WGS) entry which is preliminary data.</text>
</comment>
<accession>A0A2W1NFK3</accession>
<dbReference type="PROSITE" id="PS51462">
    <property type="entry name" value="NUDIX"/>
    <property type="match status" value="1"/>
</dbReference>
<dbReference type="InterPro" id="IPR015797">
    <property type="entry name" value="NUDIX_hydrolase-like_dom_sf"/>
</dbReference>
<keyword evidence="5" id="KW-1185">Reference proteome</keyword>
<dbReference type="RefSeq" id="WP_111063405.1">
    <property type="nucleotide sequence ID" value="NZ_JBHUCU010000007.1"/>
</dbReference>
<feature type="domain" description="Nudix hydrolase" evidence="3">
    <location>
        <begin position="64"/>
        <end position="195"/>
    </location>
</feature>
<dbReference type="GO" id="GO:0006167">
    <property type="term" value="P:AMP biosynthetic process"/>
    <property type="evidence" value="ECO:0007669"/>
    <property type="project" value="TreeGrafter"/>
</dbReference>
<evidence type="ECO:0000313" key="5">
    <source>
        <dbReference type="Proteomes" id="UP000249248"/>
    </source>
</evidence>
<dbReference type="GO" id="GO:0006754">
    <property type="term" value="P:ATP biosynthetic process"/>
    <property type="evidence" value="ECO:0007669"/>
    <property type="project" value="TreeGrafter"/>
</dbReference>
<keyword evidence="1 2" id="KW-0378">Hydrolase</keyword>
<dbReference type="InterPro" id="IPR000086">
    <property type="entry name" value="NUDIX_hydrolase_dom"/>
</dbReference>
<sequence>MQIYKVFIDNKPVFFEINPESTEDFLSIAEIRNGLAEFNNSEFTDLYIEIESEAVFETIFENYKFVEAAGGLVELNKKFLFIKRDGKWDIPKGKLEPGETIEEAAVREIVEECGLATPPVIERHLMNTYHTYRRKEKDHLKKTYWYLLKAGDNNTDLTPQLEEEITEAVYLPKAAFDTIKKNTYKSIKDVLKAINKG</sequence>
<protein>
    <submittedName>
        <fullName evidence="4">NUDIX hydrolase</fullName>
    </submittedName>
</protein>
<dbReference type="Pfam" id="PF00293">
    <property type="entry name" value="NUDIX"/>
    <property type="match status" value="1"/>
</dbReference>
<organism evidence="4 5">
    <name type="scientific">Putridiphycobacter roseus</name>
    <dbReference type="NCBI Taxonomy" id="2219161"/>
    <lineage>
        <taxon>Bacteria</taxon>
        <taxon>Pseudomonadati</taxon>
        <taxon>Bacteroidota</taxon>
        <taxon>Flavobacteriia</taxon>
        <taxon>Flavobacteriales</taxon>
        <taxon>Crocinitomicaceae</taxon>
        <taxon>Putridiphycobacter</taxon>
    </lineage>
</organism>
<dbReference type="PANTHER" id="PTHR21340:SF0">
    <property type="entry name" value="BIS(5'-NUCLEOSYL)-TETRAPHOSPHATASE [ASYMMETRICAL]"/>
    <property type="match status" value="1"/>
</dbReference>
<reference evidence="4 5" key="1">
    <citation type="submission" date="2018-06" db="EMBL/GenBank/DDBJ databases">
        <title>The draft genome sequence of Crocinitomix sp. SM1701.</title>
        <authorList>
            <person name="Zhang X."/>
        </authorList>
    </citation>
    <scope>NUCLEOTIDE SEQUENCE [LARGE SCALE GENOMIC DNA]</scope>
    <source>
        <strain evidence="4 5">SM1701</strain>
    </source>
</reference>
<dbReference type="Gene3D" id="3.90.79.10">
    <property type="entry name" value="Nucleoside Triphosphate Pyrophosphohydrolase"/>
    <property type="match status" value="1"/>
</dbReference>
<dbReference type="OrthoDB" id="9816289at2"/>
<dbReference type="GO" id="GO:0004081">
    <property type="term" value="F:bis(5'-nucleosyl)-tetraphosphatase (asymmetrical) activity"/>
    <property type="evidence" value="ECO:0007669"/>
    <property type="project" value="TreeGrafter"/>
</dbReference>
<dbReference type="InterPro" id="IPR020084">
    <property type="entry name" value="NUDIX_hydrolase_CS"/>
</dbReference>
<dbReference type="EMBL" id="QKSB01000006">
    <property type="protein sequence ID" value="PZE16796.1"/>
    <property type="molecule type" value="Genomic_DNA"/>
</dbReference>
<evidence type="ECO:0000256" key="1">
    <source>
        <dbReference type="ARBA" id="ARBA00022801"/>
    </source>
</evidence>
<proteinExistence type="inferred from homology"/>
<gene>
    <name evidence="4" type="ORF">DNU06_11100</name>
</gene>
<name>A0A2W1NFK3_9FLAO</name>
<dbReference type="PRINTS" id="PR00502">
    <property type="entry name" value="NUDIXFAMILY"/>
</dbReference>
<dbReference type="InterPro" id="IPR020476">
    <property type="entry name" value="Nudix_hydrolase"/>
</dbReference>
<evidence type="ECO:0000259" key="3">
    <source>
        <dbReference type="PROSITE" id="PS51462"/>
    </source>
</evidence>
<dbReference type="Proteomes" id="UP000249248">
    <property type="component" value="Unassembled WGS sequence"/>
</dbReference>
<evidence type="ECO:0000256" key="2">
    <source>
        <dbReference type="RuleBase" id="RU003476"/>
    </source>
</evidence>
<evidence type="ECO:0000313" key="4">
    <source>
        <dbReference type="EMBL" id="PZE16796.1"/>
    </source>
</evidence>
<dbReference type="AlphaFoldDB" id="A0A2W1NFK3"/>
<comment type="similarity">
    <text evidence="2">Belongs to the Nudix hydrolase family.</text>
</comment>
<dbReference type="SUPFAM" id="SSF55811">
    <property type="entry name" value="Nudix"/>
    <property type="match status" value="1"/>
</dbReference>
<dbReference type="CDD" id="cd03673">
    <property type="entry name" value="NUDIX_Ap6A_hydrolase"/>
    <property type="match status" value="1"/>
</dbReference>
<dbReference type="PANTHER" id="PTHR21340">
    <property type="entry name" value="DIADENOSINE 5,5-P1,P4-TETRAPHOSPHATE PYROPHOSPHOHYDROLASE MUTT"/>
    <property type="match status" value="1"/>
</dbReference>
<dbReference type="InterPro" id="IPR051325">
    <property type="entry name" value="Nudix_hydrolase_domain"/>
</dbReference>